<dbReference type="AlphaFoldDB" id="A0AA47M0Q9"/>
<sequence length="122" mass="13916">MFAYYITGKTYSAPVIYHLTEHLPEWPHTTCYNLLLYYYSTLTSRCQENNLHLNVNKTKKCIVDYRKLQEGEHAPIHINGAAVERVSSFRFLGINISEDLSWSYHAGIMVKAARQNGSSSAG</sequence>
<organism evidence="1 2">
    <name type="scientific">Merluccius polli</name>
    <name type="common">Benguela hake</name>
    <name type="synonym">Merluccius cadenati</name>
    <dbReference type="NCBI Taxonomy" id="89951"/>
    <lineage>
        <taxon>Eukaryota</taxon>
        <taxon>Metazoa</taxon>
        <taxon>Chordata</taxon>
        <taxon>Craniata</taxon>
        <taxon>Vertebrata</taxon>
        <taxon>Euteleostomi</taxon>
        <taxon>Actinopterygii</taxon>
        <taxon>Neopterygii</taxon>
        <taxon>Teleostei</taxon>
        <taxon>Neoteleostei</taxon>
        <taxon>Acanthomorphata</taxon>
        <taxon>Zeiogadaria</taxon>
        <taxon>Gadariae</taxon>
        <taxon>Gadiformes</taxon>
        <taxon>Gadoidei</taxon>
        <taxon>Merlucciidae</taxon>
        <taxon>Merluccius</taxon>
    </lineage>
</organism>
<keyword evidence="2" id="KW-1185">Reference proteome</keyword>
<evidence type="ECO:0000313" key="1">
    <source>
        <dbReference type="EMBL" id="KAK0131530.1"/>
    </source>
</evidence>
<dbReference type="Proteomes" id="UP001174136">
    <property type="component" value="Unassembled WGS sequence"/>
</dbReference>
<gene>
    <name evidence="1" type="ORF">N1851_033785</name>
</gene>
<evidence type="ECO:0000313" key="2">
    <source>
        <dbReference type="Proteomes" id="UP001174136"/>
    </source>
</evidence>
<protein>
    <submittedName>
        <fullName evidence="1">Uncharacterized protein</fullName>
    </submittedName>
</protein>
<accession>A0AA47M0Q9</accession>
<proteinExistence type="predicted"/>
<reference evidence="1" key="1">
    <citation type="journal article" date="2023" name="Front. Mar. Sci.">
        <title>A new Merluccius polli reference genome to investigate the effects of global change in West African waters.</title>
        <authorList>
            <person name="Mateo J.L."/>
            <person name="Blanco-Fernandez C."/>
            <person name="Garcia-Vazquez E."/>
            <person name="Machado-Schiaffino G."/>
        </authorList>
    </citation>
    <scope>NUCLEOTIDE SEQUENCE</scope>
    <source>
        <strain evidence="1">C29</strain>
        <tissue evidence="1">Fin</tissue>
    </source>
</reference>
<name>A0AA47M0Q9_MERPO</name>
<dbReference type="EMBL" id="JAOPHQ010006540">
    <property type="protein sequence ID" value="KAK0131530.1"/>
    <property type="molecule type" value="Genomic_DNA"/>
</dbReference>
<comment type="caution">
    <text evidence="1">The sequence shown here is derived from an EMBL/GenBank/DDBJ whole genome shotgun (WGS) entry which is preliminary data.</text>
</comment>